<keyword evidence="2" id="KW-1185">Reference proteome</keyword>
<protein>
    <submittedName>
        <fullName evidence="1">Uncharacterized protein</fullName>
    </submittedName>
</protein>
<sequence>MGILSSRRKRARLAPELDDQELGRLLKSLLATTRTGTIATTDLCMAQLSRLLDQDPGDRDRRTHRIGVLADFLSASHLPKSWAAREPGNATALVLHAWTQVAQARTHGQGGDTSDAAQSCLRAAELAPDDPVPWVALLKVARRERWRQPQVFGIWNEVLARDRWNREAYLNMLAYLTPEEGGSRLQVLDFVDALVARVPANAPCVATELTAQVLQYQAILGRGGYEALVARTHWSQGMGAQALDRVAHTWGQPGFLRHAKALADLNLLAYALMAGDRRAEARGVFEAIGGVVTAWPWEIGGDPLAEFEQAQRRATVGL</sequence>
<dbReference type="Proteomes" id="UP001500893">
    <property type="component" value="Unassembled WGS sequence"/>
</dbReference>
<comment type="caution">
    <text evidence="1">The sequence shown here is derived from an EMBL/GenBank/DDBJ whole genome shotgun (WGS) entry which is preliminary data.</text>
</comment>
<evidence type="ECO:0000313" key="1">
    <source>
        <dbReference type="EMBL" id="GAA2783834.1"/>
    </source>
</evidence>
<evidence type="ECO:0000313" key="2">
    <source>
        <dbReference type="Proteomes" id="UP001500893"/>
    </source>
</evidence>
<dbReference type="RefSeq" id="WP_345060420.1">
    <property type="nucleotide sequence ID" value="NZ_BAAAVM010000159.1"/>
</dbReference>
<gene>
    <name evidence="1" type="ORF">GCM10010521_72910</name>
</gene>
<proteinExistence type="predicted"/>
<dbReference type="EMBL" id="BAAAVM010000159">
    <property type="protein sequence ID" value="GAA2783834.1"/>
    <property type="molecule type" value="Genomic_DNA"/>
</dbReference>
<reference evidence="1 2" key="1">
    <citation type="journal article" date="2019" name="Int. J. Syst. Evol. Microbiol.">
        <title>The Global Catalogue of Microorganisms (GCM) 10K type strain sequencing project: providing services to taxonomists for standard genome sequencing and annotation.</title>
        <authorList>
            <consortium name="The Broad Institute Genomics Platform"/>
            <consortium name="The Broad Institute Genome Sequencing Center for Infectious Disease"/>
            <person name="Wu L."/>
            <person name="Ma J."/>
        </authorList>
    </citation>
    <scope>NUCLEOTIDE SEQUENCE [LARGE SCALE GENOMIC DNA]</scope>
    <source>
        <strain evidence="1 2">JCM 11574</strain>
    </source>
</reference>
<accession>A0ABN3V8L6</accession>
<organism evidence="1 2">
    <name type="scientific">Streptomyces rameus</name>
    <dbReference type="NCBI Taxonomy" id="68261"/>
    <lineage>
        <taxon>Bacteria</taxon>
        <taxon>Bacillati</taxon>
        <taxon>Actinomycetota</taxon>
        <taxon>Actinomycetes</taxon>
        <taxon>Kitasatosporales</taxon>
        <taxon>Streptomycetaceae</taxon>
        <taxon>Streptomyces</taxon>
    </lineage>
</organism>
<name>A0ABN3V8L6_9ACTN</name>